<name>A0ABX2AML4_9BACT</name>
<gene>
    <name evidence="1" type="ORF">HPS56_08770</name>
</gene>
<sequence>MIQASDGSRFLNYIIMKNITKLLMLLTLFFVGMSLSSCSDDDKDPDITIDLAKQITGTYVGDGTLTHPDINPLKFPGMKIIISRSSSDYVILRIVQADNTTLLENDVFNILQTSTKDFILRCETFPNTKVNIDKNGNISYTNPHISVRGETGYTLSFTGRIDKNL</sequence>
<comment type="caution">
    <text evidence="1">The sequence shown here is derived from an EMBL/GenBank/DDBJ whole genome shotgun (WGS) entry which is preliminary data.</text>
</comment>
<keyword evidence="2" id="KW-1185">Reference proteome</keyword>
<dbReference type="EMBL" id="JABKKF010000008">
    <property type="protein sequence ID" value="NPD92433.1"/>
    <property type="molecule type" value="Genomic_DNA"/>
</dbReference>
<evidence type="ECO:0000313" key="2">
    <source>
        <dbReference type="Proteomes" id="UP000714420"/>
    </source>
</evidence>
<dbReference type="RefSeq" id="WP_172275771.1">
    <property type="nucleotide sequence ID" value="NZ_CASGMU010000008.1"/>
</dbReference>
<dbReference type="Proteomes" id="UP000714420">
    <property type="component" value="Unassembled WGS sequence"/>
</dbReference>
<protein>
    <submittedName>
        <fullName evidence="1">Uncharacterized protein</fullName>
    </submittedName>
</protein>
<accession>A0ABX2AML4</accession>
<organism evidence="1 2">
    <name type="scientific">Xylanibacter muris</name>
    <dbReference type="NCBI Taxonomy" id="2736290"/>
    <lineage>
        <taxon>Bacteria</taxon>
        <taxon>Pseudomonadati</taxon>
        <taxon>Bacteroidota</taxon>
        <taxon>Bacteroidia</taxon>
        <taxon>Bacteroidales</taxon>
        <taxon>Prevotellaceae</taxon>
        <taxon>Xylanibacter</taxon>
    </lineage>
</organism>
<reference evidence="1 2" key="1">
    <citation type="submission" date="2020-05" db="EMBL/GenBank/DDBJ databases">
        <title>Distinct polysaccharide utilization as determinants for interspecies competition between intestinal Prevotella spp.</title>
        <authorList>
            <person name="Galvez E.J.C."/>
            <person name="Iljazovic A."/>
            <person name="Strowig T."/>
        </authorList>
    </citation>
    <scope>NUCLEOTIDE SEQUENCE [LARGE SCALE GENOMIC DNA]</scope>
    <source>
        <strain evidence="1 2">PMUR</strain>
    </source>
</reference>
<proteinExistence type="predicted"/>
<evidence type="ECO:0000313" key="1">
    <source>
        <dbReference type="EMBL" id="NPD92433.1"/>
    </source>
</evidence>